<dbReference type="SUPFAM" id="SSF160214">
    <property type="entry name" value="FlaG-like"/>
    <property type="match status" value="1"/>
</dbReference>
<dbReference type="InterPro" id="IPR005186">
    <property type="entry name" value="FlaG"/>
</dbReference>
<dbReference type="RefSeq" id="WP_158154688.1">
    <property type="nucleotide sequence ID" value="NZ_CP056030.1"/>
</dbReference>
<accession>A0A7D5H4A0</accession>
<keyword evidence="2" id="KW-1185">Reference proteome</keyword>
<keyword evidence="1" id="KW-0969">Cilium</keyword>
<dbReference type="AlphaFoldDB" id="A0A7D5H4A0"/>
<keyword evidence="1" id="KW-0966">Cell projection</keyword>
<dbReference type="EMBL" id="CP056030">
    <property type="protein sequence ID" value="QKZ03609.1"/>
    <property type="molecule type" value="Genomic_DNA"/>
</dbReference>
<protein>
    <submittedName>
        <fullName evidence="1">Flagellar protein FlaG</fullName>
    </submittedName>
</protein>
<evidence type="ECO:0000313" key="2">
    <source>
        <dbReference type="Proteomes" id="UP000509568"/>
    </source>
</evidence>
<name>A0A7D5H4A0_9PSED</name>
<dbReference type="PANTHER" id="PTHR37166">
    <property type="entry name" value="PROTEIN FLAG"/>
    <property type="match status" value="1"/>
</dbReference>
<organism evidence="1 2">
    <name type="scientific">Pseudomonas eucalypticola</name>
    <dbReference type="NCBI Taxonomy" id="2599595"/>
    <lineage>
        <taxon>Bacteria</taxon>
        <taxon>Pseudomonadati</taxon>
        <taxon>Pseudomonadota</taxon>
        <taxon>Gammaproteobacteria</taxon>
        <taxon>Pseudomonadales</taxon>
        <taxon>Pseudomonadaceae</taxon>
        <taxon>Pseudomonas</taxon>
    </lineage>
</organism>
<reference evidence="1 2" key="1">
    <citation type="submission" date="2020-06" db="EMBL/GenBank/DDBJ databases">
        <title>Pseudomonas eucalypticola sp. nov., an endophyte of Eucalyptus dunnii leaves with biocontrol ability of eucalyptus leaf blight.</title>
        <authorList>
            <person name="Liu Y."/>
            <person name="Song Z."/>
            <person name="Zeng H."/>
            <person name="Lu M."/>
            <person name="Wang X."/>
            <person name="Lian X."/>
            <person name="Zhang Q."/>
        </authorList>
    </citation>
    <scope>NUCLEOTIDE SEQUENCE [LARGE SCALE GENOMIC DNA]</scope>
    <source>
        <strain evidence="1 2">NP-1</strain>
    </source>
</reference>
<evidence type="ECO:0000313" key="1">
    <source>
        <dbReference type="EMBL" id="QKZ03609.1"/>
    </source>
</evidence>
<dbReference type="KEGG" id="pez:HWQ56_07330"/>
<gene>
    <name evidence="1" type="ORF">HWQ56_07330</name>
</gene>
<sequence>MDLNLNVPAVDARTLGTRSVGSAAVQPQAAKAVGNDDLGGQPQSLDQAVSSLNDYMKVSHRDLDFSVDSDTGIQVVKVVASDTGEVIRQIPSEVALKLAQSLKDGNTSLFDGWA</sequence>
<dbReference type="Proteomes" id="UP000509568">
    <property type="component" value="Chromosome"/>
</dbReference>
<keyword evidence="1" id="KW-0282">Flagellum</keyword>
<dbReference type="InterPro" id="IPR035924">
    <property type="entry name" value="FlaG-like_sf"/>
</dbReference>
<dbReference type="PANTHER" id="PTHR37166:SF1">
    <property type="entry name" value="PROTEIN FLAG"/>
    <property type="match status" value="1"/>
</dbReference>
<dbReference type="Pfam" id="PF03646">
    <property type="entry name" value="FlaG"/>
    <property type="match status" value="1"/>
</dbReference>
<dbReference type="Gene3D" id="3.30.160.170">
    <property type="entry name" value="FlaG-like"/>
    <property type="match status" value="1"/>
</dbReference>
<proteinExistence type="predicted"/>